<comment type="caution">
    <text evidence="3">The sequence shown here is derived from an EMBL/GenBank/DDBJ whole genome shotgun (WGS) entry which is preliminary data.</text>
</comment>
<reference evidence="3" key="2">
    <citation type="journal article" date="2021" name="PeerJ">
        <title>Extensive microbial diversity within the chicken gut microbiome revealed by metagenomics and culture.</title>
        <authorList>
            <person name="Gilroy R."/>
            <person name="Ravi A."/>
            <person name="Getino M."/>
            <person name="Pursley I."/>
            <person name="Horton D.L."/>
            <person name="Alikhan N.F."/>
            <person name="Baker D."/>
            <person name="Gharbi K."/>
            <person name="Hall N."/>
            <person name="Watson M."/>
            <person name="Adriaenssens E.M."/>
            <person name="Foster-Nyarko E."/>
            <person name="Jarju S."/>
            <person name="Secka A."/>
            <person name="Antonio M."/>
            <person name="Oren A."/>
            <person name="Chaudhuri R.R."/>
            <person name="La Ragione R."/>
            <person name="Hildebrand F."/>
            <person name="Pallen M.J."/>
        </authorList>
    </citation>
    <scope>NUCLEOTIDE SEQUENCE</scope>
    <source>
        <strain evidence="3">1370</strain>
    </source>
</reference>
<evidence type="ECO:0000256" key="2">
    <source>
        <dbReference type="SAM" id="SignalP"/>
    </source>
</evidence>
<organism evidence="3 4">
    <name type="scientific">Candidatus Faeciplasma avium</name>
    <dbReference type="NCBI Taxonomy" id="2840798"/>
    <lineage>
        <taxon>Bacteria</taxon>
        <taxon>Bacillati</taxon>
        <taxon>Bacillota</taxon>
        <taxon>Clostridia</taxon>
        <taxon>Eubacteriales</taxon>
        <taxon>Oscillospiraceae</taxon>
        <taxon>Oscillospiraceae incertae sedis</taxon>
        <taxon>Candidatus Faeciplasma</taxon>
    </lineage>
</organism>
<dbReference type="AlphaFoldDB" id="A0A9D1T4I1"/>
<accession>A0A9D1T4I1</accession>
<feature type="compositionally biased region" description="Acidic residues" evidence="1">
    <location>
        <begin position="447"/>
        <end position="466"/>
    </location>
</feature>
<evidence type="ECO:0000313" key="4">
    <source>
        <dbReference type="Proteomes" id="UP000823960"/>
    </source>
</evidence>
<feature type="chain" id="PRO_5039655385" evidence="2">
    <location>
        <begin position="27"/>
        <end position="492"/>
    </location>
</feature>
<name>A0A9D1T4I1_9FIRM</name>
<feature type="signal peptide" evidence="2">
    <location>
        <begin position="1"/>
        <end position="26"/>
    </location>
</feature>
<feature type="region of interest" description="Disordered" evidence="1">
    <location>
        <begin position="442"/>
        <end position="467"/>
    </location>
</feature>
<gene>
    <name evidence="3" type="ORF">IAD28_06195</name>
</gene>
<sequence length="492" mass="54450">MKMRKLMAAVLAVVIAISAMAVTVFADDAEVVKIPLYADHTDYSTNRVETFTFTLPIYNLYGYANQDSYIEFNLPKALTTDASRTQEIRYYMEVNGNRYQMKTVPGPGDGATAATAGYDKQYVNFGAFAHPYYDDNSWTTIPQTVNFNEITSLSLIAEVVIKNPQSWEGSVTLNTWDFRNDNTQVNQMYAQLWTAGANGIKEYGKNGDDQLVTGSIMYCYTMGISKTEGSYSSSYNKFSFLYNYPAGAGQSYTALDTTVPQTTTDNTQNPPVVKNNWEENILTWDHTLQNKMYALNAVSAKIVIELASPNTWETAGRTNGTAFYMLGTIDALVDHDMLGNSSLWWQYSQRDDKWISTCIVNNENVTQLTFDVPVDRLYNAMYGSGTASIFNGGFKVFAQYEAPAASFVDAYNRGYSHLALNAYLELTLPAEEETPDVVIQDPIQAGDSDEETDGADDVTVTEDEDTNPSTGIVLAVLPMVAAAAAIVASKRR</sequence>
<reference evidence="3" key="1">
    <citation type="submission" date="2020-10" db="EMBL/GenBank/DDBJ databases">
        <authorList>
            <person name="Gilroy R."/>
        </authorList>
    </citation>
    <scope>NUCLEOTIDE SEQUENCE</scope>
    <source>
        <strain evidence="3">1370</strain>
    </source>
</reference>
<dbReference type="EMBL" id="DVOL01000089">
    <property type="protein sequence ID" value="HIV11262.1"/>
    <property type="molecule type" value="Genomic_DNA"/>
</dbReference>
<dbReference type="Proteomes" id="UP000823960">
    <property type="component" value="Unassembled WGS sequence"/>
</dbReference>
<proteinExistence type="predicted"/>
<protein>
    <submittedName>
        <fullName evidence="3">Uncharacterized protein</fullName>
    </submittedName>
</protein>
<evidence type="ECO:0000313" key="3">
    <source>
        <dbReference type="EMBL" id="HIV11262.1"/>
    </source>
</evidence>
<keyword evidence="2" id="KW-0732">Signal</keyword>
<evidence type="ECO:0000256" key="1">
    <source>
        <dbReference type="SAM" id="MobiDB-lite"/>
    </source>
</evidence>